<organism evidence="1">
    <name type="scientific">Blackfly microvirus SF02</name>
    <dbReference type="NCBI Taxonomy" id="2576452"/>
    <lineage>
        <taxon>Viruses</taxon>
        <taxon>Monodnaviria</taxon>
        <taxon>Sangervirae</taxon>
        <taxon>Phixviricota</taxon>
        <taxon>Malgrandaviricetes</taxon>
        <taxon>Petitvirales</taxon>
        <taxon>Microviridae</taxon>
        <taxon>Microvirus</taxon>
    </lineage>
</organism>
<accession>A0A4P8PJY7</accession>
<sequence>MYNAPFAAPTRGVAMRQLAEIVNSPGADSIVAKHPFDFDLMYMGTFDDTCAEFARVLDGYPQLVVNLKELQNVP</sequence>
<dbReference type="EMBL" id="MK249165">
    <property type="protein sequence ID" value="QCQ84778.1"/>
    <property type="molecule type" value="Genomic_DNA"/>
</dbReference>
<evidence type="ECO:0000313" key="1">
    <source>
        <dbReference type="EMBL" id="QCQ84778.1"/>
    </source>
</evidence>
<reference evidence="1" key="1">
    <citation type="submission" date="2018-12" db="EMBL/GenBank/DDBJ databases">
        <title>Singled stranded DNA viruses identified in blackflies (Austrosimulium ungulatum) sampled in New Zealand.</title>
        <authorList>
            <person name="Kraberger S."/>
            <person name="Fontenele R.S."/>
            <person name="Schmidlin K."/>
            <person name="Walters M."/>
            <person name="Varsani A."/>
        </authorList>
    </citation>
    <scope>NUCLEOTIDE SEQUENCE [LARGE SCALE GENOMIC DNA]</scope>
    <source>
        <strain evidence="1">080</strain>
    </source>
</reference>
<dbReference type="Pfam" id="PF20577">
    <property type="entry name" value="Phage_ORF5"/>
    <property type="match status" value="1"/>
</dbReference>
<dbReference type="InterPro" id="IPR046781">
    <property type="entry name" value="Phage_ORF5"/>
</dbReference>
<protein>
    <submittedName>
        <fullName evidence="1">Nonstructural protein</fullName>
    </submittedName>
</protein>
<proteinExistence type="predicted"/>
<name>A0A4P8PJY7_9VIRU</name>
<dbReference type="Proteomes" id="UP000324825">
    <property type="component" value="Segment"/>
</dbReference>